<feature type="region of interest" description="Disordered" evidence="1">
    <location>
        <begin position="1"/>
        <end position="25"/>
    </location>
</feature>
<dbReference type="Proteomes" id="UP000681720">
    <property type="component" value="Unassembled WGS sequence"/>
</dbReference>
<sequence length="25" mass="2925">MELDEDENNKDSINTNQDEQDKGWG</sequence>
<name>A0A8S3DM75_9BILA</name>
<dbReference type="AlphaFoldDB" id="A0A8S3DM75"/>
<reference evidence="2" key="1">
    <citation type="submission" date="2021-02" db="EMBL/GenBank/DDBJ databases">
        <authorList>
            <person name="Nowell W R."/>
        </authorList>
    </citation>
    <scope>NUCLEOTIDE SEQUENCE</scope>
</reference>
<proteinExistence type="predicted"/>
<feature type="non-terminal residue" evidence="2">
    <location>
        <position position="1"/>
    </location>
</feature>
<organism evidence="2 3">
    <name type="scientific">Rotaria magnacalcarata</name>
    <dbReference type="NCBI Taxonomy" id="392030"/>
    <lineage>
        <taxon>Eukaryota</taxon>
        <taxon>Metazoa</taxon>
        <taxon>Spiralia</taxon>
        <taxon>Gnathifera</taxon>
        <taxon>Rotifera</taxon>
        <taxon>Eurotatoria</taxon>
        <taxon>Bdelloidea</taxon>
        <taxon>Philodinida</taxon>
        <taxon>Philodinidae</taxon>
        <taxon>Rotaria</taxon>
    </lineage>
</organism>
<evidence type="ECO:0000313" key="2">
    <source>
        <dbReference type="EMBL" id="CAF5033686.1"/>
    </source>
</evidence>
<accession>A0A8S3DM75</accession>
<gene>
    <name evidence="2" type="ORF">GIL414_LOCUS59039</name>
</gene>
<evidence type="ECO:0000256" key="1">
    <source>
        <dbReference type="SAM" id="MobiDB-lite"/>
    </source>
</evidence>
<evidence type="ECO:0000313" key="3">
    <source>
        <dbReference type="Proteomes" id="UP000681720"/>
    </source>
</evidence>
<protein>
    <submittedName>
        <fullName evidence="2">Uncharacterized protein</fullName>
    </submittedName>
</protein>
<dbReference type="EMBL" id="CAJOBJ010221300">
    <property type="protein sequence ID" value="CAF5033686.1"/>
    <property type="molecule type" value="Genomic_DNA"/>
</dbReference>
<feature type="non-terminal residue" evidence="2">
    <location>
        <position position="25"/>
    </location>
</feature>
<comment type="caution">
    <text evidence="2">The sequence shown here is derived from an EMBL/GenBank/DDBJ whole genome shotgun (WGS) entry which is preliminary data.</text>
</comment>